<name>A0AAU9JIN6_9CILI</name>
<evidence type="ECO:0000313" key="2">
    <source>
        <dbReference type="EMBL" id="CAG9320682.1"/>
    </source>
</evidence>
<evidence type="ECO:0000256" key="1">
    <source>
        <dbReference type="SAM" id="SignalP"/>
    </source>
</evidence>
<gene>
    <name evidence="2" type="ORF">BSTOLATCC_MIC27153</name>
</gene>
<organism evidence="2 3">
    <name type="scientific">Blepharisma stoltei</name>
    <dbReference type="NCBI Taxonomy" id="1481888"/>
    <lineage>
        <taxon>Eukaryota</taxon>
        <taxon>Sar</taxon>
        <taxon>Alveolata</taxon>
        <taxon>Ciliophora</taxon>
        <taxon>Postciliodesmatophora</taxon>
        <taxon>Heterotrichea</taxon>
        <taxon>Heterotrichida</taxon>
        <taxon>Blepharismidae</taxon>
        <taxon>Blepharisma</taxon>
    </lineage>
</organism>
<evidence type="ECO:0008006" key="4">
    <source>
        <dbReference type="Google" id="ProtNLM"/>
    </source>
</evidence>
<evidence type="ECO:0000313" key="3">
    <source>
        <dbReference type="Proteomes" id="UP001162131"/>
    </source>
</evidence>
<dbReference type="AlphaFoldDB" id="A0AAU9JIN6"/>
<sequence length="81" mass="9524">MIIRIYFYFLFLCLSLLSWCIIKSTHEGQITDFCIAYKNSVITIIKIEMLHINIFILITITSAHVCSSKRERQNALYMCTQ</sequence>
<accession>A0AAU9JIN6</accession>
<reference evidence="2" key="1">
    <citation type="submission" date="2021-09" db="EMBL/GenBank/DDBJ databases">
        <authorList>
            <consortium name="AG Swart"/>
            <person name="Singh M."/>
            <person name="Singh A."/>
            <person name="Seah K."/>
            <person name="Emmerich C."/>
        </authorList>
    </citation>
    <scope>NUCLEOTIDE SEQUENCE</scope>
    <source>
        <strain evidence="2">ATCC30299</strain>
    </source>
</reference>
<protein>
    <recommendedName>
        <fullName evidence="4">Secreted protein</fullName>
    </recommendedName>
</protein>
<keyword evidence="3" id="KW-1185">Reference proteome</keyword>
<dbReference type="Proteomes" id="UP001162131">
    <property type="component" value="Unassembled WGS sequence"/>
</dbReference>
<proteinExistence type="predicted"/>
<comment type="caution">
    <text evidence="2">The sequence shown here is derived from an EMBL/GenBank/DDBJ whole genome shotgun (WGS) entry which is preliminary data.</text>
</comment>
<feature type="chain" id="PRO_5043885673" description="Secreted protein" evidence="1">
    <location>
        <begin position="21"/>
        <end position="81"/>
    </location>
</feature>
<dbReference type="EMBL" id="CAJZBQ010000026">
    <property type="protein sequence ID" value="CAG9320682.1"/>
    <property type="molecule type" value="Genomic_DNA"/>
</dbReference>
<feature type="signal peptide" evidence="1">
    <location>
        <begin position="1"/>
        <end position="20"/>
    </location>
</feature>
<keyword evidence="1" id="KW-0732">Signal</keyword>